<dbReference type="AlphaFoldDB" id="A0A6H5H8U3"/>
<feature type="domain" description="TIL" evidence="1">
    <location>
        <begin position="6"/>
        <end position="38"/>
    </location>
</feature>
<accession>A0A6H5H8U3</accession>
<evidence type="ECO:0000313" key="3">
    <source>
        <dbReference type="EMBL" id="CAB0012439.1"/>
    </source>
</evidence>
<protein>
    <recommendedName>
        <fullName evidence="1">TIL domain-containing protein</fullName>
    </recommendedName>
</protein>
<keyword evidence="4" id="KW-1185">Reference proteome</keyword>
<name>A0A6H5H8U3_9HEMI</name>
<evidence type="ECO:0000259" key="1">
    <source>
        <dbReference type="Pfam" id="PF01826"/>
    </source>
</evidence>
<evidence type="ECO:0000313" key="4">
    <source>
        <dbReference type="Proteomes" id="UP000479000"/>
    </source>
</evidence>
<dbReference type="SUPFAM" id="SSF57567">
    <property type="entry name" value="Serine protease inhibitors"/>
    <property type="match status" value="1"/>
</dbReference>
<dbReference type="InterPro" id="IPR002919">
    <property type="entry name" value="TIL_dom"/>
</dbReference>
<dbReference type="Gene3D" id="2.10.25.10">
    <property type="entry name" value="Laminin"/>
    <property type="match status" value="1"/>
</dbReference>
<gene>
    <name evidence="2" type="ORF">NTEN_LOCUS17178</name>
    <name evidence="3" type="ORF">NTEN_LOCUS17179</name>
</gene>
<dbReference type="Pfam" id="PF01826">
    <property type="entry name" value="TIL"/>
    <property type="match status" value="1"/>
</dbReference>
<feature type="non-terminal residue" evidence="2">
    <location>
        <position position="59"/>
    </location>
</feature>
<dbReference type="OrthoDB" id="6262482at2759"/>
<sequence length="59" mass="6443">MHKKGREQSEKICYGGCVCKRGFVLDSASGACVRPEECPCHHGGRSYGDGRVIQKLCNT</sequence>
<organism evidence="2 4">
    <name type="scientific">Nesidiocoris tenuis</name>
    <dbReference type="NCBI Taxonomy" id="355587"/>
    <lineage>
        <taxon>Eukaryota</taxon>
        <taxon>Metazoa</taxon>
        <taxon>Ecdysozoa</taxon>
        <taxon>Arthropoda</taxon>
        <taxon>Hexapoda</taxon>
        <taxon>Insecta</taxon>
        <taxon>Pterygota</taxon>
        <taxon>Neoptera</taxon>
        <taxon>Paraneoptera</taxon>
        <taxon>Hemiptera</taxon>
        <taxon>Heteroptera</taxon>
        <taxon>Panheteroptera</taxon>
        <taxon>Cimicomorpha</taxon>
        <taxon>Miridae</taxon>
        <taxon>Dicyphina</taxon>
        <taxon>Nesidiocoris</taxon>
    </lineage>
</organism>
<dbReference type="EMBL" id="CADCXU010025432">
    <property type="protein sequence ID" value="CAB0012437.1"/>
    <property type="molecule type" value="Genomic_DNA"/>
</dbReference>
<proteinExistence type="predicted"/>
<dbReference type="InterPro" id="IPR036084">
    <property type="entry name" value="Ser_inhib-like_sf"/>
</dbReference>
<dbReference type="Proteomes" id="UP000479000">
    <property type="component" value="Unassembled WGS sequence"/>
</dbReference>
<dbReference type="EMBL" id="CADCXU010025433">
    <property type="protein sequence ID" value="CAB0012439.1"/>
    <property type="molecule type" value="Genomic_DNA"/>
</dbReference>
<evidence type="ECO:0000313" key="2">
    <source>
        <dbReference type="EMBL" id="CAB0012437.1"/>
    </source>
</evidence>
<reference evidence="2 4" key="1">
    <citation type="submission" date="2020-02" db="EMBL/GenBank/DDBJ databases">
        <authorList>
            <person name="Ferguson B K."/>
        </authorList>
    </citation>
    <scope>NUCLEOTIDE SEQUENCE [LARGE SCALE GENOMIC DNA]</scope>
</reference>